<dbReference type="InParanoid" id="D8RYD7"/>
<dbReference type="KEGG" id="smo:SELMODRAFT_416195"/>
<gene>
    <name evidence="2" type="ORF">SELMODRAFT_416195</name>
</gene>
<name>D8RYD7_SELML</name>
<feature type="compositionally biased region" description="Basic residues" evidence="1">
    <location>
        <begin position="287"/>
        <end position="297"/>
    </location>
</feature>
<feature type="compositionally biased region" description="Polar residues" evidence="1">
    <location>
        <begin position="128"/>
        <end position="137"/>
    </location>
</feature>
<feature type="compositionally biased region" description="Basic and acidic residues" evidence="1">
    <location>
        <begin position="112"/>
        <end position="123"/>
    </location>
</feature>
<dbReference type="Proteomes" id="UP000001514">
    <property type="component" value="Unassembled WGS sequence"/>
</dbReference>
<proteinExistence type="predicted"/>
<feature type="compositionally biased region" description="Basic and acidic residues" evidence="1">
    <location>
        <begin position="171"/>
        <end position="190"/>
    </location>
</feature>
<protein>
    <submittedName>
        <fullName evidence="2">Uncharacterized protein</fullName>
    </submittedName>
</protein>
<feature type="compositionally biased region" description="Basic and acidic residues" evidence="1">
    <location>
        <begin position="216"/>
        <end position="254"/>
    </location>
</feature>
<accession>D8RYD7</accession>
<dbReference type="Gramene" id="EFJ22883">
    <property type="protein sequence ID" value="EFJ22883"/>
    <property type="gene ID" value="SELMODRAFT_416195"/>
</dbReference>
<evidence type="ECO:0000313" key="3">
    <source>
        <dbReference type="Proteomes" id="UP000001514"/>
    </source>
</evidence>
<reference evidence="2 3" key="1">
    <citation type="journal article" date="2011" name="Science">
        <title>The Selaginella genome identifies genetic changes associated with the evolution of vascular plants.</title>
        <authorList>
            <person name="Banks J.A."/>
            <person name="Nishiyama T."/>
            <person name="Hasebe M."/>
            <person name="Bowman J.L."/>
            <person name="Gribskov M."/>
            <person name="dePamphilis C."/>
            <person name="Albert V.A."/>
            <person name="Aono N."/>
            <person name="Aoyama T."/>
            <person name="Ambrose B.A."/>
            <person name="Ashton N.W."/>
            <person name="Axtell M.J."/>
            <person name="Barker E."/>
            <person name="Barker M.S."/>
            <person name="Bennetzen J.L."/>
            <person name="Bonawitz N.D."/>
            <person name="Chapple C."/>
            <person name="Cheng C."/>
            <person name="Correa L.G."/>
            <person name="Dacre M."/>
            <person name="DeBarry J."/>
            <person name="Dreyer I."/>
            <person name="Elias M."/>
            <person name="Engstrom E.M."/>
            <person name="Estelle M."/>
            <person name="Feng L."/>
            <person name="Finet C."/>
            <person name="Floyd S.K."/>
            <person name="Frommer W.B."/>
            <person name="Fujita T."/>
            <person name="Gramzow L."/>
            <person name="Gutensohn M."/>
            <person name="Harholt J."/>
            <person name="Hattori M."/>
            <person name="Heyl A."/>
            <person name="Hirai T."/>
            <person name="Hiwatashi Y."/>
            <person name="Ishikawa M."/>
            <person name="Iwata M."/>
            <person name="Karol K.G."/>
            <person name="Koehler B."/>
            <person name="Kolukisaoglu U."/>
            <person name="Kubo M."/>
            <person name="Kurata T."/>
            <person name="Lalonde S."/>
            <person name="Li K."/>
            <person name="Li Y."/>
            <person name="Litt A."/>
            <person name="Lyons E."/>
            <person name="Manning G."/>
            <person name="Maruyama T."/>
            <person name="Michael T.P."/>
            <person name="Mikami K."/>
            <person name="Miyazaki S."/>
            <person name="Morinaga S."/>
            <person name="Murata T."/>
            <person name="Mueller-Roeber B."/>
            <person name="Nelson D.R."/>
            <person name="Obara M."/>
            <person name="Oguri Y."/>
            <person name="Olmstead R.G."/>
            <person name="Onodera N."/>
            <person name="Petersen B.L."/>
            <person name="Pils B."/>
            <person name="Prigge M."/>
            <person name="Rensing S.A."/>
            <person name="Riano-Pachon D.M."/>
            <person name="Roberts A.W."/>
            <person name="Sato Y."/>
            <person name="Scheller H.V."/>
            <person name="Schulz B."/>
            <person name="Schulz C."/>
            <person name="Shakirov E.V."/>
            <person name="Shibagaki N."/>
            <person name="Shinohara N."/>
            <person name="Shippen D.E."/>
            <person name="Soerensen I."/>
            <person name="Sotooka R."/>
            <person name="Sugimoto N."/>
            <person name="Sugita M."/>
            <person name="Sumikawa N."/>
            <person name="Tanurdzic M."/>
            <person name="Theissen G."/>
            <person name="Ulvskov P."/>
            <person name="Wakazuki S."/>
            <person name="Weng J.K."/>
            <person name="Willats W.W."/>
            <person name="Wipf D."/>
            <person name="Wolf P.G."/>
            <person name="Yang L."/>
            <person name="Zimmer A.D."/>
            <person name="Zhu Q."/>
            <person name="Mitros T."/>
            <person name="Hellsten U."/>
            <person name="Loque D."/>
            <person name="Otillar R."/>
            <person name="Salamov A."/>
            <person name="Schmutz J."/>
            <person name="Shapiro H."/>
            <person name="Lindquist E."/>
            <person name="Lucas S."/>
            <person name="Rokhsar D."/>
            <person name="Grigoriev I.V."/>
        </authorList>
    </citation>
    <scope>NUCLEOTIDE SEQUENCE [LARGE SCALE GENOMIC DNA]</scope>
</reference>
<feature type="region of interest" description="Disordered" evidence="1">
    <location>
        <begin position="112"/>
        <end position="311"/>
    </location>
</feature>
<organism evidence="3">
    <name type="scientific">Selaginella moellendorffii</name>
    <name type="common">Spikemoss</name>
    <dbReference type="NCBI Taxonomy" id="88036"/>
    <lineage>
        <taxon>Eukaryota</taxon>
        <taxon>Viridiplantae</taxon>
        <taxon>Streptophyta</taxon>
        <taxon>Embryophyta</taxon>
        <taxon>Tracheophyta</taxon>
        <taxon>Lycopodiopsida</taxon>
        <taxon>Selaginellales</taxon>
        <taxon>Selaginellaceae</taxon>
        <taxon>Selaginella</taxon>
    </lineage>
</organism>
<sequence>MAAASSSPSPTPNANASVGAFEALHDCTAVDSPDRWLTCNMEYGNFYKLSRPASAAVARRAEALAEKQKQQQQQRPQTVPNLNLEALHEKCEKKWELLTKQLEECRSEVEQLRLQKRDQKPESPRISPRSNKSSPRGNKTCRGEYYDDETPLTTSRCEHDRAQSSPGRSSYGDRKAYEGKIYVGKKDDTGRSSPAHKVFNIYIRRSPSPSRDNEEDTQRYEDKRQRYENKHQQRYEDEHQQRYEDKQSQRYRQEEDLDDDEFCDKCKMMERPGSSQTQLDDVIPPPRPRRVKKKWRKQRQDRDQASDSSVHPATSKYNYYKYYGISTSFQGMEAMVLRRAGDITFLWDWFHRIP</sequence>
<dbReference type="AlphaFoldDB" id="D8RYD7"/>
<dbReference type="HOGENOM" id="CLU_783889_0_0_1"/>
<evidence type="ECO:0000256" key="1">
    <source>
        <dbReference type="SAM" id="MobiDB-lite"/>
    </source>
</evidence>
<feature type="region of interest" description="Disordered" evidence="1">
    <location>
        <begin position="61"/>
        <end position="81"/>
    </location>
</feature>
<evidence type="ECO:0000313" key="2">
    <source>
        <dbReference type="EMBL" id="EFJ22883.1"/>
    </source>
</evidence>
<dbReference type="EMBL" id="GL377594">
    <property type="protein sequence ID" value="EFJ22883.1"/>
    <property type="molecule type" value="Genomic_DNA"/>
</dbReference>
<keyword evidence="3" id="KW-1185">Reference proteome</keyword>